<sequence>MEKGWSEVSVRTRVNRSGTIVWTIVRTMVSKFSQDNGLFLASGLAFSLLLYVIPLALLMISILGYTVLESEQAMEEVQSVIRQFLPRSEQVFAEHVGAIVADRGLLGIVGFISFLLFSTMVFGSIRHALNIVFQAGPARSFLRGTAQDLLMMVFCVALLIVAIGLASVETIIGNLGEHVPWAGALWGQGMQVLHQVMAVILGGSLILGLYRFSPVTTLKLGSLTVGAGVAVVLFGFAKQGFAWYVHFAQAGLVLYGALGAFLFFFVWLYYVSVVFLLGAVAGWVFEHWGQLDQPARAER</sequence>
<dbReference type="AlphaFoldDB" id="A0A7S8FFY6"/>
<accession>A0A7S8FFY6</accession>
<feature type="transmembrane region" description="Helical" evidence="6">
    <location>
        <begin position="38"/>
        <end position="65"/>
    </location>
</feature>
<gene>
    <name evidence="7" type="ORF">Nkreftii_002855</name>
</gene>
<evidence type="ECO:0000313" key="8">
    <source>
        <dbReference type="Proteomes" id="UP000593737"/>
    </source>
</evidence>
<feature type="transmembrane region" description="Helical" evidence="6">
    <location>
        <begin position="222"/>
        <end position="246"/>
    </location>
</feature>
<dbReference type="EMBL" id="CP047423">
    <property type="protein sequence ID" value="QPD05081.1"/>
    <property type="molecule type" value="Genomic_DNA"/>
</dbReference>
<dbReference type="InterPro" id="IPR017039">
    <property type="entry name" value="Virul_fac_BrkB"/>
</dbReference>
<organism evidence="7 8">
    <name type="scientific">Candidatus Nitrospira kreftii</name>
    <dbReference type="NCBI Taxonomy" id="2652173"/>
    <lineage>
        <taxon>Bacteria</taxon>
        <taxon>Pseudomonadati</taxon>
        <taxon>Nitrospirota</taxon>
        <taxon>Nitrospiria</taxon>
        <taxon>Nitrospirales</taxon>
        <taxon>Nitrospiraceae</taxon>
        <taxon>Nitrospira</taxon>
    </lineage>
</organism>
<keyword evidence="5 6" id="KW-0472">Membrane</keyword>
<proteinExistence type="predicted"/>
<dbReference type="Proteomes" id="UP000593737">
    <property type="component" value="Chromosome"/>
</dbReference>
<dbReference type="PANTHER" id="PTHR30213:SF0">
    <property type="entry name" value="UPF0761 MEMBRANE PROTEIN YIHY"/>
    <property type="match status" value="1"/>
</dbReference>
<feature type="transmembrane region" description="Helical" evidence="6">
    <location>
        <begin position="149"/>
        <end position="172"/>
    </location>
</feature>
<name>A0A7S8FFY6_9BACT</name>
<evidence type="ECO:0000256" key="5">
    <source>
        <dbReference type="ARBA" id="ARBA00023136"/>
    </source>
</evidence>
<protein>
    <submittedName>
        <fullName evidence="7">Uncharacterized protein</fullName>
    </submittedName>
</protein>
<keyword evidence="3 6" id="KW-0812">Transmembrane</keyword>
<dbReference type="GO" id="GO:0005886">
    <property type="term" value="C:plasma membrane"/>
    <property type="evidence" value="ECO:0007669"/>
    <property type="project" value="UniProtKB-SubCell"/>
</dbReference>
<evidence type="ECO:0000256" key="6">
    <source>
        <dbReference type="SAM" id="Phobius"/>
    </source>
</evidence>
<keyword evidence="2" id="KW-1003">Cell membrane</keyword>
<dbReference type="Pfam" id="PF03631">
    <property type="entry name" value="Virul_fac_BrkB"/>
    <property type="match status" value="1"/>
</dbReference>
<evidence type="ECO:0000256" key="3">
    <source>
        <dbReference type="ARBA" id="ARBA00022692"/>
    </source>
</evidence>
<evidence type="ECO:0000313" key="7">
    <source>
        <dbReference type="EMBL" id="QPD05081.1"/>
    </source>
</evidence>
<feature type="transmembrane region" description="Helical" evidence="6">
    <location>
        <begin position="252"/>
        <end position="285"/>
    </location>
</feature>
<comment type="subcellular location">
    <subcellularLocation>
        <location evidence="1">Cell membrane</location>
        <topology evidence="1">Multi-pass membrane protein</topology>
    </subcellularLocation>
</comment>
<dbReference type="PIRSF" id="PIRSF035875">
    <property type="entry name" value="RNase_BN"/>
    <property type="match status" value="1"/>
</dbReference>
<dbReference type="PANTHER" id="PTHR30213">
    <property type="entry name" value="INNER MEMBRANE PROTEIN YHJD"/>
    <property type="match status" value="1"/>
</dbReference>
<feature type="transmembrane region" description="Helical" evidence="6">
    <location>
        <begin position="192"/>
        <end position="210"/>
    </location>
</feature>
<dbReference type="NCBIfam" id="TIGR00765">
    <property type="entry name" value="yihY_not_rbn"/>
    <property type="match status" value="1"/>
</dbReference>
<evidence type="ECO:0000256" key="1">
    <source>
        <dbReference type="ARBA" id="ARBA00004651"/>
    </source>
</evidence>
<evidence type="ECO:0000256" key="2">
    <source>
        <dbReference type="ARBA" id="ARBA00022475"/>
    </source>
</evidence>
<reference evidence="7 8" key="1">
    <citation type="journal article" date="2020" name="ISME J.">
        <title>Enrichment and physiological characterization of a novel comammox Nitrospira indicates ammonium inhibition of complete nitrification.</title>
        <authorList>
            <person name="Sakoula D."/>
            <person name="Koch H."/>
            <person name="Frank J."/>
            <person name="Jetten M.S.M."/>
            <person name="van Kessel M.A.H.J."/>
            <person name="Lucker S."/>
        </authorList>
    </citation>
    <scope>NUCLEOTIDE SEQUENCE [LARGE SCALE GENOMIC DNA]</scope>
    <source>
        <strain evidence="7">Comreactor17</strain>
    </source>
</reference>
<keyword evidence="4 6" id="KW-1133">Transmembrane helix</keyword>
<dbReference type="KEGG" id="nkf:Nkreftii_002855"/>
<feature type="transmembrane region" description="Helical" evidence="6">
    <location>
        <begin position="105"/>
        <end position="129"/>
    </location>
</feature>
<evidence type="ECO:0000256" key="4">
    <source>
        <dbReference type="ARBA" id="ARBA00022989"/>
    </source>
</evidence>